<comment type="caution">
    <text evidence="3">The sequence shown here is derived from an EMBL/GenBank/DDBJ whole genome shotgun (WGS) entry which is preliminary data.</text>
</comment>
<organism evidence="3 4">
    <name type="scientific">Paenibacillus allorhizosphaerae</name>
    <dbReference type="NCBI Taxonomy" id="2849866"/>
    <lineage>
        <taxon>Bacteria</taxon>
        <taxon>Bacillati</taxon>
        <taxon>Bacillota</taxon>
        <taxon>Bacilli</taxon>
        <taxon>Bacillales</taxon>
        <taxon>Paenibacillaceae</taxon>
        <taxon>Paenibacillus</taxon>
    </lineage>
</organism>
<name>A0ABM8VR91_9BACL</name>
<dbReference type="InterPro" id="IPR023210">
    <property type="entry name" value="NADP_OxRdtase_dom"/>
</dbReference>
<sequence>MKYRRLGKTELKVSVVGVGTWQFGGAWGKDFTQDEVDAILDKASEVGINLIDTAECYGHHLSEGFIGDYIARRNSRADWVLATKFGHNHADRDNAAKNYWSAEEVLIQLEASLKTLKTDYIDLYQFHSGSNEVFDNDELWTMLDKQVQSGKIRNLGISIGSNDNLHQTDAATKVNAKAIQVVYNRLDQTPENRVFPSCERQDLGVLARVPLASGYLSGKYKPGAEFAANDVRSRHDKEQTAIKLQRVQEIQNNELPVGTNMATWALAWCLKHPAVTSVIPGCKSPEQVQANANAAEFDFVNDDHPSAWKETNRV</sequence>
<evidence type="ECO:0000256" key="1">
    <source>
        <dbReference type="ARBA" id="ARBA00023002"/>
    </source>
</evidence>
<gene>
    <name evidence="3" type="primary">iolS_5</name>
    <name evidence="3" type="ORF">PAECIP111802_05984</name>
</gene>
<feature type="domain" description="NADP-dependent oxidoreductase" evidence="2">
    <location>
        <begin position="16"/>
        <end position="304"/>
    </location>
</feature>
<dbReference type="PANTHER" id="PTHR43364">
    <property type="entry name" value="NADH-SPECIFIC METHYLGLYOXAL REDUCTASE-RELATED"/>
    <property type="match status" value="1"/>
</dbReference>
<keyword evidence="1 3" id="KW-0560">Oxidoreductase</keyword>
<dbReference type="GO" id="GO:0016491">
    <property type="term" value="F:oxidoreductase activity"/>
    <property type="evidence" value="ECO:0007669"/>
    <property type="project" value="UniProtKB-KW"/>
</dbReference>
<proteinExistence type="predicted"/>
<dbReference type="PANTHER" id="PTHR43364:SF4">
    <property type="entry name" value="NAD(P)-LINKED OXIDOREDUCTASE SUPERFAMILY PROTEIN"/>
    <property type="match status" value="1"/>
</dbReference>
<reference evidence="3 4" key="1">
    <citation type="submission" date="2021-06" db="EMBL/GenBank/DDBJ databases">
        <authorList>
            <person name="Criscuolo A."/>
        </authorList>
    </citation>
    <scope>NUCLEOTIDE SEQUENCE [LARGE SCALE GENOMIC DNA]</scope>
    <source>
        <strain evidence="4">CIP 111802</strain>
    </source>
</reference>
<dbReference type="CDD" id="cd19086">
    <property type="entry name" value="AKR_AKR11C1"/>
    <property type="match status" value="1"/>
</dbReference>
<evidence type="ECO:0000313" key="4">
    <source>
        <dbReference type="Proteomes" id="UP000730618"/>
    </source>
</evidence>
<evidence type="ECO:0000259" key="2">
    <source>
        <dbReference type="Pfam" id="PF00248"/>
    </source>
</evidence>
<dbReference type="EC" id="1.1.1.-" evidence="3"/>
<dbReference type="Proteomes" id="UP000730618">
    <property type="component" value="Unassembled WGS sequence"/>
</dbReference>
<dbReference type="Pfam" id="PF00248">
    <property type="entry name" value="Aldo_ket_red"/>
    <property type="match status" value="1"/>
</dbReference>
<keyword evidence="4" id="KW-1185">Reference proteome</keyword>
<protein>
    <submittedName>
        <fullName evidence="3">Aldo-keto reductase IolS</fullName>
        <ecNumber evidence="3">1.1.1.-</ecNumber>
    </submittedName>
</protein>
<dbReference type="EMBL" id="CAJVCE010000024">
    <property type="protein sequence ID" value="CAG7655027.1"/>
    <property type="molecule type" value="Genomic_DNA"/>
</dbReference>
<dbReference type="RefSeq" id="WP_218102181.1">
    <property type="nucleotide sequence ID" value="NZ_CAJVCE010000024.1"/>
</dbReference>
<evidence type="ECO:0000313" key="3">
    <source>
        <dbReference type="EMBL" id="CAG7655027.1"/>
    </source>
</evidence>
<dbReference type="InterPro" id="IPR050523">
    <property type="entry name" value="AKR_Detox_Biosynth"/>
</dbReference>
<accession>A0ABM8VR91</accession>